<sequence length="72" mass="8233">MNNAFAYQRYHARLQRVITYIDVHLSEDLSVETLAAVAAFSPFHFQRQFTPMFGIGVPRFIVMPAVPTSVIF</sequence>
<name>A0A369UNX7_9GAMM</name>
<dbReference type="InterPro" id="IPR050959">
    <property type="entry name" value="MarA-like"/>
</dbReference>
<dbReference type="Gene3D" id="1.10.10.60">
    <property type="entry name" value="Homeodomain-like"/>
    <property type="match status" value="1"/>
</dbReference>
<evidence type="ECO:0000259" key="4">
    <source>
        <dbReference type="PROSITE" id="PS01124"/>
    </source>
</evidence>
<reference evidence="5 6" key="1">
    <citation type="submission" date="2018-07" db="EMBL/GenBank/DDBJ databases">
        <title>Dyella tabacisoli L4-6T, whole genome shotgun sequence.</title>
        <authorList>
            <person name="Zhou X.-K."/>
            <person name="Li W.-J."/>
            <person name="Duan Y.-Q."/>
        </authorList>
    </citation>
    <scope>NUCLEOTIDE SEQUENCE [LARGE SCALE GENOMIC DNA]</scope>
    <source>
        <strain evidence="5 6">L4-6</strain>
    </source>
</reference>
<keyword evidence="6" id="KW-1185">Reference proteome</keyword>
<keyword evidence="2" id="KW-0238">DNA-binding</keyword>
<dbReference type="InterPro" id="IPR009057">
    <property type="entry name" value="Homeodomain-like_sf"/>
</dbReference>
<organism evidence="5 6">
    <name type="scientific">Dyella tabacisoli</name>
    <dbReference type="NCBI Taxonomy" id="2282381"/>
    <lineage>
        <taxon>Bacteria</taxon>
        <taxon>Pseudomonadati</taxon>
        <taxon>Pseudomonadota</taxon>
        <taxon>Gammaproteobacteria</taxon>
        <taxon>Lysobacterales</taxon>
        <taxon>Rhodanobacteraceae</taxon>
        <taxon>Dyella</taxon>
    </lineage>
</organism>
<evidence type="ECO:0000313" key="5">
    <source>
        <dbReference type="EMBL" id="RDD80029.1"/>
    </source>
</evidence>
<keyword evidence="3" id="KW-0804">Transcription</keyword>
<dbReference type="PANTHER" id="PTHR47504">
    <property type="entry name" value="RIGHT ORIGIN-BINDING PROTEIN"/>
    <property type="match status" value="1"/>
</dbReference>
<evidence type="ECO:0000256" key="1">
    <source>
        <dbReference type="ARBA" id="ARBA00023015"/>
    </source>
</evidence>
<dbReference type="SUPFAM" id="SSF46689">
    <property type="entry name" value="Homeodomain-like"/>
    <property type="match status" value="1"/>
</dbReference>
<keyword evidence="1" id="KW-0805">Transcription regulation</keyword>
<dbReference type="Proteomes" id="UP000253782">
    <property type="component" value="Unassembled WGS sequence"/>
</dbReference>
<dbReference type="PROSITE" id="PS01124">
    <property type="entry name" value="HTH_ARAC_FAMILY_2"/>
    <property type="match status" value="1"/>
</dbReference>
<dbReference type="RefSeq" id="WP_114847176.1">
    <property type="nucleotide sequence ID" value="NZ_JBHSPE010000025.1"/>
</dbReference>
<evidence type="ECO:0000313" key="6">
    <source>
        <dbReference type="Proteomes" id="UP000253782"/>
    </source>
</evidence>
<protein>
    <submittedName>
        <fullName evidence="5">AraC family transcriptional regulator</fullName>
    </submittedName>
</protein>
<accession>A0A369UNX7</accession>
<evidence type="ECO:0000256" key="2">
    <source>
        <dbReference type="ARBA" id="ARBA00023125"/>
    </source>
</evidence>
<dbReference type="OrthoDB" id="282744at2"/>
<dbReference type="EMBL" id="QQAH01000022">
    <property type="protein sequence ID" value="RDD80029.1"/>
    <property type="molecule type" value="Genomic_DNA"/>
</dbReference>
<dbReference type="PANTHER" id="PTHR47504:SF5">
    <property type="entry name" value="RIGHT ORIGIN-BINDING PROTEIN"/>
    <property type="match status" value="1"/>
</dbReference>
<feature type="domain" description="HTH araC/xylS-type" evidence="4">
    <location>
        <begin position="15"/>
        <end position="61"/>
    </location>
</feature>
<dbReference type="GO" id="GO:0043565">
    <property type="term" value="F:sequence-specific DNA binding"/>
    <property type="evidence" value="ECO:0007669"/>
    <property type="project" value="InterPro"/>
</dbReference>
<dbReference type="AlphaFoldDB" id="A0A369UNX7"/>
<evidence type="ECO:0000256" key="3">
    <source>
        <dbReference type="ARBA" id="ARBA00023163"/>
    </source>
</evidence>
<comment type="caution">
    <text evidence="5">The sequence shown here is derived from an EMBL/GenBank/DDBJ whole genome shotgun (WGS) entry which is preliminary data.</text>
</comment>
<dbReference type="GO" id="GO:0003700">
    <property type="term" value="F:DNA-binding transcription factor activity"/>
    <property type="evidence" value="ECO:0007669"/>
    <property type="project" value="InterPro"/>
</dbReference>
<dbReference type="InterPro" id="IPR018060">
    <property type="entry name" value="HTH_AraC"/>
</dbReference>
<gene>
    <name evidence="5" type="ORF">DVJ77_19345</name>
</gene>
<proteinExistence type="predicted"/>